<evidence type="ECO:0000313" key="1">
    <source>
        <dbReference type="EMBL" id="KAK7441183.1"/>
    </source>
</evidence>
<name>A0ABR1IU41_9AGAR</name>
<dbReference type="Proteomes" id="UP001498398">
    <property type="component" value="Unassembled WGS sequence"/>
</dbReference>
<accession>A0ABR1IU41</accession>
<organism evidence="1 2">
    <name type="scientific">Marasmiellus scandens</name>
    <dbReference type="NCBI Taxonomy" id="2682957"/>
    <lineage>
        <taxon>Eukaryota</taxon>
        <taxon>Fungi</taxon>
        <taxon>Dikarya</taxon>
        <taxon>Basidiomycota</taxon>
        <taxon>Agaricomycotina</taxon>
        <taxon>Agaricomycetes</taxon>
        <taxon>Agaricomycetidae</taxon>
        <taxon>Agaricales</taxon>
        <taxon>Marasmiineae</taxon>
        <taxon>Omphalotaceae</taxon>
        <taxon>Marasmiellus</taxon>
    </lineage>
</organism>
<comment type="caution">
    <text evidence="1">The sequence shown here is derived from an EMBL/GenBank/DDBJ whole genome shotgun (WGS) entry which is preliminary data.</text>
</comment>
<keyword evidence="2" id="KW-1185">Reference proteome</keyword>
<evidence type="ECO:0000313" key="2">
    <source>
        <dbReference type="Proteomes" id="UP001498398"/>
    </source>
</evidence>
<reference evidence="1 2" key="1">
    <citation type="submission" date="2024-01" db="EMBL/GenBank/DDBJ databases">
        <title>A draft genome for the cacao thread blight pathogen Marasmiellus scandens.</title>
        <authorList>
            <person name="Baruah I.K."/>
            <person name="Leung J."/>
            <person name="Bukari Y."/>
            <person name="Amoako-Attah I."/>
            <person name="Meinhardt L.W."/>
            <person name="Bailey B.A."/>
            <person name="Cohen S.P."/>
        </authorList>
    </citation>
    <scope>NUCLEOTIDE SEQUENCE [LARGE SCALE GENOMIC DNA]</scope>
    <source>
        <strain evidence="1 2">GH-19</strain>
    </source>
</reference>
<sequence>MQREKHEKRVVVVGPFSNPHYQSPGLHEVVQWRPTGLRDESWPLPICCNDKHEAKTIFEILHCFISQEHSQCTREELFKQLSWDPEVVELRNWLDAVPQCYWVVKRGGDYGVYFRLPGTYPEKCLAIRMEVLTLNPKDAAPPPSQDPEPTASIVPIRRDLSHWARYYLDTHGFGENDIQVITDMLKRVNGRDEYSSDLEIHPRISNLLLRLTRNA</sequence>
<protein>
    <submittedName>
        <fullName evidence="1">Uncharacterized protein</fullName>
    </submittedName>
</protein>
<proteinExistence type="predicted"/>
<gene>
    <name evidence="1" type="ORF">VKT23_016664</name>
</gene>
<dbReference type="EMBL" id="JBANRG010000064">
    <property type="protein sequence ID" value="KAK7441183.1"/>
    <property type="molecule type" value="Genomic_DNA"/>
</dbReference>